<organism evidence="1 2">
    <name type="scientific">Irpex rosettiformis</name>
    <dbReference type="NCBI Taxonomy" id="378272"/>
    <lineage>
        <taxon>Eukaryota</taxon>
        <taxon>Fungi</taxon>
        <taxon>Dikarya</taxon>
        <taxon>Basidiomycota</taxon>
        <taxon>Agaricomycotina</taxon>
        <taxon>Agaricomycetes</taxon>
        <taxon>Polyporales</taxon>
        <taxon>Irpicaceae</taxon>
        <taxon>Irpex</taxon>
    </lineage>
</organism>
<evidence type="ECO:0000313" key="1">
    <source>
        <dbReference type="EMBL" id="KAI0092985.1"/>
    </source>
</evidence>
<proteinExistence type="predicted"/>
<reference evidence="1" key="1">
    <citation type="journal article" date="2021" name="Environ. Microbiol.">
        <title>Gene family expansions and transcriptome signatures uncover fungal adaptations to wood decay.</title>
        <authorList>
            <person name="Hage H."/>
            <person name="Miyauchi S."/>
            <person name="Viragh M."/>
            <person name="Drula E."/>
            <person name="Min B."/>
            <person name="Chaduli D."/>
            <person name="Navarro D."/>
            <person name="Favel A."/>
            <person name="Norest M."/>
            <person name="Lesage-Meessen L."/>
            <person name="Balint B."/>
            <person name="Merenyi Z."/>
            <person name="de Eugenio L."/>
            <person name="Morin E."/>
            <person name="Martinez A.T."/>
            <person name="Baldrian P."/>
            <person name="Stursova M."/>
            <person name="Martinez M.J."/>
            <person name="Novotny C."/>
            <person name="Magnuson J.K."/>
            <person name="Spatafora J.W."/>
            <person name="Maurice S."/>
            <person name="Pangilinan J."/>
            <person name="Andreopoulos W."/>
            <person name="LaButti K."/>
            <person name="Hundley H."/>
            <person name="Na H."/>
            <person name="Kuo A."/>
            <person name="Barry K."/>
            <person name="Lipzen A."/>
            <person name="Henrissat B."/>
            <person name="Riley R."/>
            <person name="Ahrendt S."/>
            <person name="Nagy L.G."/>
            <person name="Grigoriev I.V."/>
            <person name="Martin F."/>
            <person name="Rosso M.N."/>
        </authorList>
    </citation>
    <scope>NUCLEOTIDE SEQUENCE</scope>
    <source>
        <strain evidence="1">CBS 384.51</strain>
    </source>
</reference>
<protein>
    <submittedName>
        <fullName evidence="1">Uncharacterized protein</fullName>
    </submittedName>
</protein>
<keyword evidence="2" id="KW-1185">Reference proteome</keyword>
<accession>A0ACB8UFC3</accession>
<dbReference type="Proteomes" id="UP001055072">
    <property type="component" value="Unassembled WGS sequence"/>
</dbReference>
<name>A0ACB8UFC3_9APHY</name>
<comment type="caution">
    <text evidence="1">The sequence shown here is derived from an EMBL/GenBank/DDBJ whole genome shotgun (WGS) entry which is preliminary data.</text>
</comment>
<gene>
    <name evidence="1" type="ORF">BDY19DRAFT_883070</name>
</gene>
<sequence length="572" mass="64464">MSAKKAFNRGVTSFKAKEYDKALEYFTEAIREGLEGPQVYDSRAAVYEKQGRKKEALLDSKKVIDLYPKSWQGYARSARLFSQLGKYQSARTMIEMALELSDSIDGKRRCELETLWTSVEAELARRQQKRLEESKNRDYFGQLPVEIAVSIYKLVVEEDHASVVTLSQVCQRWRRVIVSTPSLWSTLSLSYKKPRAKAKLWKIRSQGKLTTLNLRNASEVLRALEDLHDVSLTSLRSLTVDQLKWQDVTSALPHLTRSILDNLETITLTRVDFSLGTHSTPLWLHDTAGLNLHHLIVEASLVDWTNVANHSNRLLRLSSEGLLRRHIPDLIWLLHQNGSLEELQLQFSPLHSLEPDAPPRQLPAQIQLHQLVTLELSGHDRSAHLVLSHLMLPNLRNIKFTRLGYLLDGCLQHLLKGKCVLKLESLAILYGDPTEQTLIELLEAASQLTVLKLSHMSNLGSVLDALTRTPSAAEGDVNGLICPKLTSVDFSGSPGVSDGPIVRLVKGRNPAISPKNDEEMAGINKTPPVARLLTLVIDACEKIEPNILPWLRQQVPRVSCIYATKQQARWKR</sequence>
<dbReference type="EMBL" id="MU274902">
    <property type="protein sequence ID" value="KAI0092985.1"/>
    <property type="molecule type" value="Genomic_DNA"/>
</dbReference>
<evidence type="ECO:0000313" key="2">
    <source>
        <dbReference type="Proteomes" id="UP001055072"/>
    </source>
</evidence>